<dbReference type="Pfam" id="PF03658">
    <property type="entry name" value="Ub-RnfH"/>
    <property type="match status" value="1"/>
</dbReference>
<dbReference type="Gene3D" id="3.10.20.280">
    <property type="entry name" value="RnfH-like"/>
    <property type="match status" value="1"/>
</dbReference>
<proteinExistence type="inferred from homology"/>
<dbReference type="PANTHER" id="PTHR37483:SF1">
    <property type="entry name" value="UPF0125 PROTEIN RATB"/>
    <property type="match status" value="1"/>
</dbReference>
<sequence length="97" mass="10347">MKITIVYALPTKQTVLTTEVPDGATVQQALDKSGILIRCPDIDLEAQKVGIWGKVAALDAVLEDGARVEIYRAITVDPKTVKRRPPPAKPAAPTEGG</sequence>
<evidence type="ECO:0000256" key="1">
    <source>
        <dbReference type="ARBA" id="ARBA00010645"/>
    </source>
</evidence>
<dbReference type="RefSeq" id="WP_068504293.1">
    <property type="nucleotide sequence ID" value="NZ_LWQU01000188.1"/>
</dbReference>
<dbReference type="NCBIfam" id="NF002490">
    <property type="entry name" value="PRK01777.1"/>
    <property type="match status" value="1"/>
</dbReference>
<dbReference type="AlphaFoldDB" id="A0A178M8T3"/>
<dbReference type="OrthoDB" id="9796575at2"/>
<evidence type="ECO:0000256" key="2">
    <source>
        <dbReference type="HAMAP-Rule" id="MF_00460"/>
    </source>
</evidence>
<dbReference type="EMBL" id="LWQU01000188">
    <property type="protein sequence ID" value="OAN45169.1"/>
    <property type="molecule type" value="Genomic_DNA"/>
</dbReference>
<dbReference type="InterPro" id="IPR016155">
    <property type="entry name" value="Mopterin_synth/thiamin_S_b"/>
</dbReference>
<dbReference type="Proteomes" id="UP000078543">
    <property type="component" value="Unassembled WGS sequence"/>
</dbReference>
<reference evidence="3 4" key="1">
    <citation type="submission" date="2016-04" db="EMBL/GenBank/DDBJ databases">
        <title>Draft genome sequence of freshwater magnetotactic bacteria Magnetospirillum marisnigri SP-1 and Magnetospirillum moscoviense BB-1.</title>
        <authorList>
            <person name="Koziaeva V."/>
            <person name="Dziuba M.V."/>
            <person name="Ivanov T.M."/>
            <person name="Kuznetsov B."/>
            <person name="Grouzdev D.S."/>
        </authorList>
    </citation>
    <scope>NUCLEOTIDE SEQUENCE [LARGE SCALE GENOMIC DNA]</scope>
    <source>
        <strain evidence="3 4">BB-1</strain>
    </source>
</reference>
<dbReference type="InterPro" id="IPR037021">
    <property type="entry name" value="RnfH_sf"/>
</dbReference>
<evidence type="ECO:0000313" key="3">
    <source>
        <dbReference type="EMBL" id="OAN45169.1"/>
    </source>
</evidence>
<evidence type="ECO:0000313" key="4">
    <source>
        <dbReference type="Proteomes" id="UP000078543"/>
    </source>
</evidence>
<dbReference type="SUPFAM" id="SSF54285">
    <property type="entry name" value="MoaD/ThiS"/>
    <property type="match status" value="1"/>
</dbReference>
<organism evidence="3 4">
    <name type="scientific">Magnetospirillum moscoviense</name>
    <dbReference type="NCBI Taxonomy" id="1437059"/>
    <lineage>
        <taxon>Bacteria</taxon>
        <taxon>Pseudomonadati</taxon>
        <taxon>Pseudomonadota</taxon>
        <taxon>Alphaproteobacteria</taxon>
        <taxon>Rhodospirillales</taxon>
        <taxon>Rhodospirillaceae</taxon>
        <taxon>Magnetospirillum</taxon>
    </lineage>
</organism>
<gene>
    <name evidence="3" type="ORF">A6A05_17080</name>
</gene>
<dbReference type="InterPro" id="IPR005346">
    <property type="entry name" value="RnfH"/>
</dbReference>
<comment type="similarity">
    <text evidence="1 2">Belongs to the UPF0125 (RnfH) family.</text>
</comment>
<accession>A0A178M8T3</accession>
<keyword evidence="4" id="KW-1185">Reference proteome</keyword>
<comment type="caution">
    <text evidence="3">The sequence shown here is derived from an EMBL/GenBank/DDBJ whole genome shotgun (WGS) entry which is preliminary data.</text>
</comment>
<protein>
    <recommendedName>
        <fullName evidence="2">UPF0125 protein A6A05_17080</fullName>
    </recommendedName>
</protein>
<name>A0A178M8T3_9PROT</name>
<dbReference type="PANTHER" id="PTHR37483">
    <property type="entry name" value="UPF0125 PROTEIN RATB"/>
    <property type="match status" value="1"/>
</dbReference>
<dbReference type="HAMAP" id="MF_00460">
    <property type="entry name" value="UPF0125_RnfH"/>
    <property type="match status" value="1"/>
</dbReference>
<dbReference type="STRING" id="1437059.A6A05_17080"/>